<keyword evidence="4" id="KW-0677">Repeat</keyword>
<name>A0A7I9WM62_9MYCO</name>
<dbReference type="GO" id="GO:0016887">
    <property type="term" value="F:ATP hydrolysis activity"/>
    <property type="evidence" value="ECO:0007669"/>
    <property type="project" value="InterPro"/>
</dbReference>
<feature type="domain" description="ABC transporter" evidence="9">
    <location>
        <begin position="269"/>
        <end position="512"/>
    </location>
</feature>
<dbReference type="PANTHER" id="PTHR43790">
    <property type="entry name" value="CARBOHYDRATE TRANSPORT ATP-BINDING PROTEIN MG119-RELATED"/>
    <property type="match status" value="1"/>
</dbReference>
<dbReference type="SUPFAM" id="SSF52540">
    <property type="entry name" value="P-loop containing nucleoside triphosphate hydrolases"/>
    <property type="match status" value="2"/>
</dbReference>
<accession>A0A7I9WM62</accession>
<dbReference type="InterPro" id="IPR050107">
    <property type="entry name" value="ABC_carbohydrate_import_ATPase"/>
</dbReference>
<comment type="caution">
    <text evidence="10">The sequence shown here is derived from an EMBL/GenBank/DDBJ whole genome shotgun (WGS) entry which is preliminary data.</text>
</comment>
<evidence type="ECO:0000313" key="11">
    <source>
        <dbReference type="Proteomes" id="UP000465241"/>
    </source>
</evidence>
<evidence type="ECO:0000256" key="2">
    <source>
        <dbReference type="ARBA" id="ARBA00022448"/>
    </source>
</evidence>
<reference evidence="10 11" key="1">
    <citation type="journal article" date="2019" name="Emerg. Microbes Infect.">
        <title>Comprehensive subspecies identification of 175 nontuberculous mycobacteria species based on 7547 genomic profiles.</title>
        <authorList>
            <person name="Matsumoto Y."/>
            <person name="Kinjo T."/>
            <person name="Motooka D."/>
            <person name="Nabeya D."/>
            <person name="Jung N."/>
            <person name="Uechi K."/>
            <person name="Horii T."/>
            <person name="Iida T."/>
            <person name="Fujita J."/>
            <person name="Nakamura S."/>
        </authorList>
    </citation>
    <scope>NUCLEOTIDE SEQUENCE [LARGE SCALE GENOMIC DNA]</scope>
    <source>
        <strain evidence="10 11">JCM 13392</strain>
    </source>
</reference>
<dbReference type="EMBL" id="BLKT01000003">
    <property type="protein sequence ID" value="GFG58743.1"/>
    <property type="molecule type" value="Genomic_DNA"/>
</dbReference>
<dbReference type="CDD" id="cd03216">
    <property type="entry name" value="ABC_Carb_Monos_I"/>
    <property type="match status" value="1"/>
</dbReference>
<dbReference type="PANTHER" id="PTHR43790:SF9">
    <property type="entry name" value="GALACTOFURANOSE TRANSPORTER ATP-BINDING PROTEIN YTFR"/>
    <property type="match status" value="1"/>
</dbReference>
<evidence type="ECO:0000256" key="3">
    <source>
        <dbReference type="ARBA" id="ARBA00022475"/>
    </source>
</evidence>
<dbReference type="InterPro" id="IPR003439">
    <property type="entry name" value="ABC_transporter-like_ATP-bd"/>
</dbReference>
<evidence type="ECO:0000256" key="1">
    <source>
        <dbReference type="ARBA" id="ARBA00004202"/>
    </source>
</evidence>
<keyword evidence="2" id="KW-0813">Transport</keyword>
<keyword evidence="3" id="KW-1003">Cell membrane</keyword>
<dbReference type="PROSITE" id="PS00211">
    <property type="entry name" value="ABC_TRANSPORTER_1"/>
    <property type="match status" value="2"/>
</dbReference>
<evidence type="ECO:0000256" key="8">
    <source>
        <dbReference type="ARBA" id="ARBA00023136"/>
    </source>
</evidence>
<dbReference type="SMART" id="SM00382">
    <property type="entry name" value="AAA"/>
    <property type="match status" value="1"/>
</dbReference>
<feature type="domain" description="ABC transporter" evidence="9">
    <location>
        <begin position="17"/>
        <end position="252"/>
    </location>
</feature>
<sequence length="516" mass="55173">MPRSATLTPAIGDTPLLAVRDVHKSFPGVKALRGVSFSVAAGSIHALVGENGAGKSTIMNVLFGFTEPDSGTIELAGQSLRINGPHDAIASGIGMVHQHFMLVDDMTVVENVALAHARVRRPRMRLHELSRRVRELSTEYGLSIDPDSCIKDLSVGEQQRVELIKVLSADPALIVLDEPTAVLTGTEWQQLRIVLRRLADDGRTIIFITHKLDEVMSLSDRATVMRSGEAVATFERAEFDKNALATAMVGRQVDLKNRSPVQPAGPSRLSCAGLSLRTDGRRGISGVDLDVKAGEIVAIAGVDGNGQTELVYAIVGLAVPDSGTICLDGNVISDANPDRFRQVGGAYIPSDRGARGIAASLPVLDNALLNRGLRTAHTRRGILDVAAARRQVSELAADYGVRMAGLDTPIGLLSGGNQQKIVLARELHDAPKLLIAAQPTRGLDIGACEYLYTQLRNFRDNGGAVLLISTELEEVLNVSDRTHVMVDGTLSQSYDTRTLTLDQLGLLLGGEGFGDR</sequence>
<gene>
    <name evidence="10" type="ORF">MMUR_28790</name>
</gene>
<dbReference type="Proteomes" id="UP000465241">
    <property type="component" value="Unassembled WGS sequence"/>
</dbReference>
<evidence type="ECO:0000256" key="4">
    <source>
        <dbReference type="ARBA" id="ARBA00022737"/>
    </source>
</evidence>
<dbReference type="InterPro" id="IPR003593">
    <property type="entry name" value="AAA+_ATPase"/>
</dbReference>
<dbReference type="PROSITE" id="PS50893">
    <property type="entry name" value="ABC_TRANSPORTER_2"/>
    <property type="match status" value="2"/>
</dbReference>
<evidence type="ECO:0000259" key="9">
    <source>
        <dbReference type="PROSITE" id="PS50893"/>
    </source>
</evidence>
<evidence type="ECO:0000256" key="6">
    <source>
        <dbReference type="ARBA" id="ARBA00022840"/>
    </source>
</evidence>
<evidence type="ECO:0000256" key="5">
    <source>
        <dbReference type="ARBA" id="ARBA00022741"/>
    </source>
</evidence>
<dbReference type="Gene3D" id="3.40.50.300">
    <property type="entry name" value="P-loop containing nucleotide triphosphate hydrolases"/>
    <property type="match status" value="2"/>
</dbReference>
<dbReference type="AlphaFoldDB" id="A0A7I9WM62"/>
<dbReference type="RefSeq" id="WP_193489490.1">
    <property type="nucleotide sequence ID" value="NZ_BAAAMC010000045.1"/>
</dbReference>
<evidence type="ECO:0000256" key="7">
    <source>
        <dbReference type="ARBA" id="ARBA00022967"/>
    </source>
</evidence>
<dbReference type="GO" id="GO:0005886">
    <property type="term" value="C:plasma membrane"/>
    <property type="evidence" value="ECO:0007669"/>
    <property type="project" value="UniProtKB-SubCell"/>
</dbReference>
<dbReference type="FunFam" id="3.40.50.300:FF:000127">
    <property type="entry name" value="Ribose import ATP-binding protein RbsA"/>
    <property type="match status" value="1"/>
</dbReference>
<keyword evidence="5" id="KW-0547">Nucleotide-binding</keyword>
<keyword evidence="6 10" id="KW-0067">ATP-binding</keyword>
<keyword evidence="11" id="KW-1185">Reference proteome</keyword>
<dbReference type="GO" id="GO:0005524">
    <property type="term" value="F:ATP binding"/>
    <property type="evidence" value="ECO:0007669"/>
    <property type="project" value="UniProtKB-KW"/>
</dbReference>
<dbReference type="InterPro" id="IPR027417">
    <property type="entry name" value="P-loop_NTPase"/>
</dbReference>
<dbReference type="Pfam" id="PF00005">
    <property type="entry name" value="ABC_tran"/>
    <property type="match status" value="2"/>
</dbReference>
<evidence type="ECO:0000313" key="10">
    <source>
        <dbReference type="EMBL" id="GFG58743.1"/>
    </source>
</evidence>
<dbReference type="InterPro" id="IPR017871">
    <property type="entry name" value="ABC_transporter-like_CS"/>
</dbReference>
<organism evidence="10 11">
    <name type="scientific">Mycolicibacterium murale</name>
    <dbReference type="NCBI Taxonomy" id="182220"/>
    <lineage>
        <taxon>Bacteria</taxon>
        <taxon>Bacillati</taxon>
        <taxon>Actinomycetota</taxon>
        <taxon>Actinomycetes</taxon>
        <taxon>Mycobacteriales</taxon>
        <taxon>Mycobacteriaceae</taxon>
        <taxon>Mycolicibacterium</taxon>
    </lineage>
</organism>
<keyword evidence="8" id="KW-0472">Membrane</keyword>
<comment type="subcellular location">
    <subcellularLocation>
        <location evidence="1">Cell membrane</location>
        <topology evidence="1">Peripheral membrane protein</topology>
    </subcellularLocation>
</comment>
<protein>
    <submittedName>
        <fullName evidence="10">ABC transporter ATP-binding protein</fullName>
    </submittedName>
</protein>
<keyword evidence="7" id="KW-1278">Translocase</keyword>
<dbReference type="CDD" id="cd03215">
    <property type="entry name" value="ABC_Carb_Monos_II"/>
    <property type="match status" value="1"/>
</dbReference>
<proteinExistence type="predicted"/>